<dbReference type="GO" id="GO:0006935">
    <property type="term" value="P:chemotaxis"/>
    <property type="evidence" value="ECO:0007669"/>
    <property type="project" value="InterPro"/>
</dbReference>
<dbReference type="OrthoDB" id="501775at2"/>
<evidence type="ECO:0000313" key="4">
    <source>
        <dbReference type="Proteomes" id="UP000248857"/>
    </source>
</evidence>
<dbReference type="Pfam" id="PF00072">
    <property type="entry name" value="Response_reg"/>
    <property type="match status" value="1"/>
</dbReference>
<comment type="caution">
    <text evidence="3">The sequence shown here is derived from an EMBL/GenBank/DDBJ whole genome shotgun (WGS) entry which is preliminary data.</text>
</comment>
<evidence type="ECO:0000259" key="2">
    <source>
        <dbReference type="PROSITE" id="PS50110"/>
    </source>
</evidence>
<keyword evidence="4" id="KW-1185">Reference proteome</keyword>
<dbReference type="InterPro" id="IPR051315">
    <property type="entry name" value="Bact_Chemotaxis_CheA"/>
</dbReference>
<dbReference type="EMBL" id="PQWO01000002">
    <property type="protein sequence ID" value="PZD74567.1"/>
    <property type="molecule type" value="Genomic_DNA"/>
</dbReference>
<dbReference type="PROSITE" id="PS50110">
    <property type="entry name" value="RESPONSE_REGULATORY"/>
    <property type="match status" value="1"/>
</dbReference>
<sequence length="425" mass="46962">MSNAYRIQSIFDSDIAQTLKRLEALLATPETPEFATALKTQVAALLSWGEVLEIEGLVSLAQTTVLLMRAAPDNHSMIAQLALEGFRAIYRLELLQTQEATAPLPAATRIQAAPAPSPSRPGPTEISSELILEQRLPTANLFLWQMDGSIFVLPSHQVVEILISKPEQLVQTGLGKSLRWRDQLIPLYQLIQPSTAQPFPEIGLSSARGTTLRSGTILVIQQGSNRLALDIDIKLLVTESELKIIPYASRLRAPSYCHGYTIRSDDRAAPVINIALLLDQKLRLPTAPRTEETAPPAAARDAEPVVLVVDDSHTLRHILTITLEGIGYRVLQAQHGTEALEQLQKHQEVRLVICDVEMPQMNGFDFLSHCRRDPKMTTLPVVMLSTHSGEEHRQLSSTLGANAYFSKPYDQAQFLETLQTLIAKS</sequence>
<keyword evidence="1" id="KW-0597">Phosphoprotein</keyword>
<dbReference type="InterPro" id="IPR011006">
    <property type="entry name" value="CheY-like_superfamily"/>
</dbReference>
<protein>
    <submittedName>
        <fullName evidence="3">Chemotaxis protein CheY</fullName>
    </submittedName>
</protein>
<dbReference type="Gene3D" id="3.40.50.2300">
    <property type="match status" value="1"/>
</dbReference>
<dbReference type="Proteomes" id="UP000248857">
    <property type="component" value="Unassembled WGS sequence"/>
</dbReference>
<feature type="domain" description="Response regulatory" evidence="2">
    <location>
        <begin position="305"/>
        <end position="422"/>
    </location>
</feature>
<dbReference type="SUPFAM" id="SSF52172">
    <property type="entry name" value="CheY-like"/>
    <property type="match status" value="1"/>
</dbReference>
<dbReference type="RefSeq" id="WP_110984737.1">
    <property type="nucleotide sequence ID" value="NZ_CAWNWM010000002.1"/>
</dbReference>
<dbReference type="AlphaFoldDB" id="A0A2W1K3T4"/>
<dbReference type="GO" id="GO:0000160">
    <property type="term" value="P:phosphorelay signal transduction system"/>
    <property type="evidence" value="ECO:0007669"/>
    <property type="project" value="InterPro"/>
</dbReference>
<feature type="modified residue" description="4-aspartylphosphate" evidence="1">
    <location>
        <position position="355"/>
    </location>
</feature>
<dbReference type="InterPro" id="IPR001789">
    <property type="entry name" value="Sig_transdc_resp-reg_receiver"/>
</dbReference>
<organism evidence="3 4">
    <name type="scientific">Acaryochloris thomasi RCC1774</name>
    <dbReference type="NCBI Taxonomy" id="1764569"/>
    <lineage>
        <taxon>Bacteria</taxon>
        <taxon>Bacillati</taxon>
        <taxon>Cyanobacteriota</taxon>
        <taxon>Cyanophyceae</taxon>
        <taxon>Acaryochloridales</taxon>
        <taxon>Acaryochloridaceae</taxon>
        <taxon>Acaryochloris</taxon>
        <taxon>Acaryochloris thomasi</taxon>
    </lineage>
</organism>
<accession>A0A2W1K3T4</accession>
<dbReference type="InterPro" id="IPR036061">
    <property type="entry name" value="CheW-like_dom_sf"/>
</dbReference>
<gene>
    <name evidence="3" type="primary">cheY_1</name>
    <name evidence="3" type="ORF">C1752_00759</name>
</gene>
<dbReference type="SUPFAM" id="SSF50341">
    <property type="entry name" value="CheW-like"/>
    <property type="match status" value="1"/>
</dbReference>
<proteinExistence type="predicted"/>
<reference evidence="3 4" key="1">
    <citation type="journal article" date="2018" name="Sci. Rep.">
        <title>A novel species of the marine cyanobacterium Acaryochloris with a unique pigment content and lifestyle.</title>
        <authorList>
            <person name="Partensky F."/>
            <person name="Six C."/>
            <person name="Ratin M."/>
            <person name="Garczarek L."/>
            <person name="Vaulot D."/>
            <person name="Probert I."/>
            <person name="Calteau A."/>
            <person name="Gourvil P."/>
            <person name="Marie D."/>
            <person name="Grebert T."/>
            <person name="Bouchier C."/>
            <person name="Le Panse S."/>
            <person name="Gachenot M."/>
            <person name="Rodriguez F."/>
            <person name="Garrido J.L."/>
        </authorList>
    </citation>
    <scope>NUCLEOTIDE SEQUENCE [LARGE SCALE GENOMIC DNA]</scope>
    <source>
        <strain evidence="3 4">RCC1774</strain>
    </source>
</reference>
<name>A0A2W1K3T4_9CYAN</name>
<dbReference type="PANTHER" id="PTHR43395:SF1">
    <property type="entry name" value="CHEMOTAXIS PROTEIN CHEA"/>
    <property type="match status" value="1"/>
</dbReference>
<dbReference type="PANTHER" id="PTHR43395">
    <property type="entry name" value="SENSOR HISTIDINE KINASE CHEA"/>
    <property type="match status" value="1"/>
</dbReference>
<evidence type="ECO:0000313" key="3">
    <source>
        <dbReference type="EMBL" id="PZD74567.1"/>
    </source>
</evidence>
<dbReference type="SMART" id="SM00448">
    <property type="entry name" value="REC"/>
    <property type="match status" value="1"/>
</dbReference>
<evidence type="ECO:0000256" key="1">
    <source>
        <dbReference type="PROSITE-ProRule" id="PRU00169"/>
    </source>
</evidence>